<evidence type="ECO:0000256" key="9">
    <source>
        <dbReference type="ARBA" id="ARBA00023163"/>
    </source>
</evidence>
<dbReference type="Pfam" id="PF00870">
    <property type="entry name" value="P53"/>
    <property type="match status" value="1"/>
</dbReference>
<dbReference type="CDD" id="cd08367">
    <property type="entry name" value="P53"/>
    <property type="match status" value="1"/>
</dbReference>
<dbReference type="GO" id="GO:0006915">
    <property type="term" value="P:apoptotic process"/>
    <property type="evidence" value="ECO:0007669"/>
    <property type="project" value="UniProtKB-KW"/>
</dbReference>
<sequence length="368" mass="42435">MRCSCTCLPRFMRLSPINLQLRIANMLGSNVVSDSQESALMDDETYKDIEKTFGGTLPLPEDMNAFDTEDKYDILTQSVYIPPGKRLKSQTEEDDDIYYLHGYANYLGPQLNFQYTLAENGGQDWSYSQKSKRVFLKMEKTLPLRFTWEPAASGLFLRTKLVFVLEQYKNDPVRRCPNHIASTNYINQSMDPERIKHVVHCVNHGASIYEEENEHLSILTPLCTPEPGSQYFPMCFKFFCKNSCTSGMNRRDTELEFTLEDKRKQVLARQTLGIKICSCPKRDKQKSEADLERSISVKREFVLTSGKKLPSYDTHVYKVELNIVGKENYLSVYKHAYDIMAGQAARTGQHECFKPYMDEISLKVPLNH</sequence>
<dbReference type="GO" id="GO:0000981">
    <property type="term" value="F:DNA-binding transcription factor activity, RNA polymerase II-specific"/>
    <property type="evidence" value="ECO:0007669"/>
    <property type="project" value="TreeGrafter"/>
</dbReference>
<keyword evidence="14" id="KW-1185">Reference proteome</keyword>
<dbReference type="EMBL" id="ADTU01012518">
    <property type="status" value="NOT_ANNOTATED_CDS"/>
    <property type="molecule type" value="Genomic_DNA"/>
</dbReference>
<dbReference type="GO" id="GO:0046872">
    <property type="term" value="F:metal ion binding"/>
    <property type="evidence" value="ECO:0007669"/>
    <property type="project" value="UniProtKB-KW"/>
</dbReference>
<evidence type="ECO:0000256" key="10">
    <source>
        <dbReference type="ARBA" id="ARBA00023242"/>
    </source>
</evidence>
<dbReference type="AlphaFoldDB" id="A0A158ND95"/>
<name>A0A158ND95_ATTCE</name>
<gene>
    <name evidence="13" type="primary">105618583</name>
</gene>
<dbReference type="InterPro" id="IPR011615">
    <property type="entry name" value="p53_DNA-bd"/>
</dbReference>
<feature type="binding site" evidence="11">
    <location>
        <position position="179"/>
    </location>
    <ligand>
        <name>Zn(2+)</name>
        <dbReference type="ChEBI" id="CHEBI:29105"/>
    </ligand>
</feature>
<comment type="similarity">
    <text evidence="2">Belongs to the p53 family.</text>
</comment>
<dbReference type="EnsemblMetazoa" id="XM_012200113.1">
    <property type="protein sequence ID" value="XP_012055503.1"/>
    <property type="gene ID" value="LOC105618583"/>
</dbReference>
<comment type="cofactor">
    <cofactor evidence="11">
        <name>Zn(2+)</name>
        <dbReference type="ChEBI" id="CHEBI:29105"/>
    </cofactor>
    <text evidence="11">Binds 1 zinc ion per subunit.</text>
</comment>
<feature type="binding site" evidence="11">
    <location>
        <position position="244"/>
    </location>
    <ligand>
        <name>Zn(2+)</name>
        <dbReference type="ChEBI" id="CHEBI:29105"/>
    </ligand>
</feature>
<dbReference type="Gene3D" id="2.60.40.720">
    <property type="match status" value="1"/>
</dbReference>
<keyword evidence="10" id="KW-0539">Nucleus</keyword>
<protein>
    <recommendedName>
        <fullName evidence="12">p53 DNA-binding domain-containing protein</fullName>
    </recommendedName>
</protein>
<dbReference type="SUPFAM" id="SSF49417">
    <property type="entry name" value="p53-like transcription factors"/>
    <property type="match status" value="1"/>
</dbReference>
<evidence type="ECO:0000256" key="2">
    <source>
        <dbReference type="ARBA" id="ARBA00006167"/>
    </source>
</evidence>
<evidence type="ECO:0000313" key="13">
    <source>
        <dbReference type="EnsemblMetazoa" id="XP_012055503.1"/>
    </source>
</evidence>
<dbReference type="InterPro" id="IPR012346">
    <property type="entry name" value="p53/RUNT-type_TF_DNA-bd_sf"/>
</dbReference>
<keyword evidence="8" id="KW-0010">Activator</keyword>
<keyword evidence="5 11" id="KW-0862">Zinc</keyword>
<evidence type="ECO:0000256" key="1">
    <source>
        <dbReference type="ARBA" id="ARBA00004123"/>
    </source>
</evidence>
<dbReference type="STRING" id="12957.A0A158ND95"/>
<evidence type="ECO:0000259" key="12">
    <source>
        <dbReference type="Pfam" id="PF00870"/>
    </source>
</evidence>
<keyword evidence="3" id="KW-0053">Apoptosis</keyword>
<dbReference type="PANTHER" id="PTHR11447">
    <property type="entry name" value="CELLULAR TUMOR ANTIGEN P53"/>
    <property type="match status" value="1"/>
</dbReference>
<keyword evidence="7" id="KW-0238">DNA-binding</keyword>
<dbReference type="GO" id="GO:0000978">
    <property type="term" value="F:RNA polymerase II cis-regulatory region sequence-specific DNA binding"/>
    <property type="evidence" value="ECO:0007669"/>
    <property type="project" value="TreeGrafter"/>
</dbReference>
<evidence type="ECO:0000256" key="6">
    <source>
        <dbReference type="ARBA" id="ARBA00023015"/>
    </source>
</evidence>
<keyword evidence="4 11" id="KW-0479">Metal-binding</keyword>
<proteinExistence type="inferred from homology"/>
<dbReference type="InterPro" id="IPR002117">
    <property type="entry name" value="p53_tumour_suppressor"/>
</dbReference>
<dbReference type="InParanoid" id="A0A158ND95"/>
<evidence type="ECO:0000313" key="14">
    <source>
        <dbReference type="Proteomes" id="UP000005205"/>
    </source>
</evidence>
<organism evidence="13 14">
    <name type="scientific">Atta cephalotes</name>
    <name type="common">Leafcutter ant</name>
    <dbReference type="NCBI Taxonomy" id="12957"/>
    <lineage>
        <taxon>Eukaryota</taxon>
        <taxon>Metazoa</taxon>
        <taxon>Ecdysozoa</taxon>
        <taxon>Arthropoda</taxon>
        <taxon>Hexapoda</taxon>
        <taxon>Insecta</taxon>
        <taxon>Pterygota</taxon>
        <taxon>Neoptera</taxon>
        <taxon>Endopterygota</taxon>
        <taxon>Hymenoptera</taxon>
        <taxon>Apocrita</taxon>
        <taxon>Aculeata</taxon>
        <taxon>Formicoidea</taxon>
        <taxon>Formicidae</taxon>
        <taxon>Myrmicinae</taxon>
        <taxon>Atta</taxon>
    </lineage>
</organism>
<comment type="subcellular location">
    <subcellularLocation>
        <location evidence="1">Nucleus</location>
    </subcellularLocation>
</comment>
<evidence type="ECO:0000256" key="8">
    <source>
        <dbReference type="ARBA" id="ARBA00023159"/>
    </source>
</evidence>
<evidence type="ECO:0000256" key="7">
    <source>
        <dbReference type="ARBA" id="ARBA00023125"/>
    </source>
</evidence>
<dbReference type="PANTHER" id="PTHR11447:SF16">
    <property type="entry name" value="P53 PROTEIN LONG FORM VARIANT 1"/>
    <property type="match status" value="1"/>
</dbReference>
<evidence type="ECO:0000256" key="3">
    <source>
        <dbReference type="ARBA" id="ARBA00022703"/>
    </source>
</evidence>
<feature type="domain" description="p53 DNA-binding" evidence="12">
    <location>
        <begin position="107"/>
        <end position="290"/>
    </location>
</feature>
<evidence type="ECO:0000256" key="11">
    <source>
        <dbReference type="PIRSR" id="PIRSR602117-1"/>
    </source>
</evidence>
<dbReference type="KEGG" id="acep:105618583"/>
<dbReference type="GO" id="GO:0005634">
    <property type="term" value="C:nucleus"/>
    <property type="evidence" value="ECO:0007669"/>
    <property type="project" value="UniProtKB-SubCell"/>
</dbReference>
<dbReference type="eggNOG" id="ENOG502QQ48">
    <property type="taxonomic scope" value="Eukaryota"/>
</dbReference>
<dbReference type="InterPro" id="IPR008967">
    <property type="entry name" value="p53-like_TF_DNA-bd_sf"/>
</dbReference>
<evidence type="ECO:0000256" key="4">
    <source>
        <dbReference type="ARBA" id="ARBA00022723"/>
    </source>
</evidence>
<evidence type="ECO:0000256" key="5">
    <source>
        <dbReference type="ARBA" id="ARBA00022833"/>
    </source>
</evidence>
<dbReference type="PRINTS" id="PR00386">
    <property type="entry name" value="P53SUPPRESSR"/>
</dbReference>
<accession>A0A158ND95</accession>
<reference evidence="13" key="2">
    <citation type="submission" date="2016-04" db="UniProtKB">
        <authorList>
            <consortium name="EnsemblMetazoa"/>
        </authorList>
    </citation>
    <scope>IDENTIFICATION</scope>
</reference>
<keyword evidence="6" id="KW-0805">Transcription regulation</keyword>
<reference evidence="14" key="1">
    <citation type="journal article" date="2011" name="PLoS Genet.">
        <title>The genome sequence of the leaf-cutter ant Atta cephalotes reveals insights into its obligate symbiotic lifestyle.</title>
        <authorList>
            <person name="Suen G."/>
            <person name="Teiling C."/>
            <person name="Li L."/>
            <person name="Holt C."/>
            <person name="Abouheif E."/>
            <person name="Bornberg-Bauer E."/>
            <person name="Bouffard P."/>
            <person name="Caldera E.J."/>
            <person name="Cash E."/>
            <person name="Cavanaugh A."/>
            <person name="Denas O."/>
            <person name="Elhaik E."/>
            <person name="Fave M.J."/>
            <person name="Gadau J."/>
            <person name="Gibson J.D."/>
            <person name="Graur D."/>
            <person name="Grubbs K.J."/>
            <person name="Hagen D.E."/>
            <person name="Harkins T.T."/>
            <person name="Helmkampf M."/>
            <person name="Hu H."/>
            <person name="Johnson B.R."/>
            <person name="Kim J."/>
            <person name="Marsh S.E."/>
            <person name="Moeller J.A."/>
            <person name="Munoz-Torres M.C."/>
            <person name="Murphy M.C."/>
            <person name="Naughton M.C."/>
            <person name="Nigam S."/>
            <person name="Overson R."/>
            <person name="Rajakumar R."/>
            <person name="Reese J.T."/>
            <person name="Scott J.J."/>
            <person name="Smith C.R."/>
            <person name="Tao S."/>
            <person name="Tsutsui N.D."/>
            <person name="Viljakainen L."/>
            <person name="Wissler L."/>
            <person name="Yandell M.D."/>
            <person name="Zimmer F."/>
            <person name="Taylor J."/>
            <person name="Slater S.C."/>
            <person name="Clifton S.W."/>
            <person name="Warren W.C."/>
            <person name="Elsik C.G."/>
            <person name="Smith C.D."/>
            <person name="Weinstock G.M."/>
            <person name="Gerardo N.M."/>
            <person name="Currie C.R."/>
        </authorList>
    </citation>
    <scope>NUCLEOTIDE SEQUENCE [LARGE SCALE GENOMIC DNA]</scope>
</reference>
<keyword evidence="9" id="KW-0804">Transcription</keyword>
<dbReference type="Proteomes" id="UP000005205">
    <property type="component" value="Unassembled WGS sequence"/>
</dbReference>
<feature type="binding site" evidence="11">
    <location>
        <position position="176"/>
    </location>
    <ligand>
        <name>Zn(2+)</name>
        <dbReference type="ChEBI" id="CHEBI:29105"/>
    </ligand>
</feature>
<dbReference type="OrthoDB" id="5915660at2759"/>
<feature type="binding site" evidence="11">
    <location>
        <position position="240"/>
    </location>
    <ligand>
        <name>Zn(2+)</name>
        <dbReference type="ChEBI" id="CHEBI:29105"/>
    </ligand>
</feature>